<dbReference type="AlphaFoldDB" id="A0A381Q7H3"/>
<dbReference type="GO" id="GO:0005524">
    <property type="term" value="F:ATP binding"/>
    <property type="evidence" value="ECO:0007669"/>
    <property type="project" value="UniProtKB-KW"/>
</dbReference>
<dbReference type="InterPro" id="IPR020590">
    <property type="entry name" value="Guanylate_kinase_CS"/>
</dbReference>
<evidence type="ECO:0000256" key="1">
    <source>
        <dbReference type="ARBA" id="ARBA00005790"/>
    </source>
</evidence>
<sequence>VPENNFPPLLVVLSGPSGVGKDAALNELRKLDRPWHFVVTATTRTIRSGETDGVDYIFLDEPTFLEMKDRNDFVECAQVYGRWYGVPRSQVTSGLEAGKDVILKIDVQGAATVRKIAPAALFIFMVPGSFEELQDRLAQRMTESTPEMELRLKAASDELRQAAHFDCQVVNSKNNLRQAVSDIDATISAEKQRTGRPAIQLL</sequence>
<evidence type="ECO:0000256" key="5">
    <source>
        <dbReference type="ARBA" id="ARBA00022777"/>
    </source>
</evidence>
<dbReference type="NCBIfam" id="TIGR03263">
    <property type="entry name" value="guanyl_kin"/>
    <property type="match status" value="1"/>
</dbReference>
<dbReference type="InterPro" id="IPR017665">
    <property type="entry name" value="Guanylate_kinase"/>
</dbReference>
<evidence type="ECO:0000256" key="2">
    <source>
        <dbReference type="ARBA" id="ARBA00012961"/>
    </source>
</evidence>
<evidence type="ECO:0000259" key="7">
    <source>
        <dbReference type="PROSITE" id="PS50052"/>
    </source>
</evidence>
<dbReference type="Gene3D" id="3.40.50.300">
    <property type="entry name" value="P-loop containing nucleotide triphosphate hydrolases"/>
    <property type="match status" value="1"/>
</dbReference>
<reference evidence="8" key="1">
    <citation type="submission" date="2018-05" db="EMBL/GenBank/DDBJ databases">
        <authorList>
            <person name="Lanie J.A."/>
            <person name="Ng W.-L."/>
            <person name="Kazmierczak K.M."/>
            <person name="Andrzejewski T.M."/>
            <person name="Davidsen T.M."/>
            <person name="Wayne K.J."/>
            <person name="Tettelin H."/>
            <person name="Glass J.I."/>
            <person name="Rusch D."/>
            <person name="Podicherti R."/>
            <person name="Tsui H.-C.T."/>
            <person name="Winkler M.E."/>
        </authorList>
    </citation>
    <scope>NUCLEOTIDE SEQUENCE</scope>
</reference>
<feature type="domain" description="Guanylate kinase-like" evidence="7">
    <location>
        <begin position="8"/>
        <end position="188"/>
    </location>
</feature>
<organism evidence="8">
    <name type="scientific">marine metagenome</name>
    <dbReference type="NCBI Taxonomy" id="408172"/>
    <lineage>
        <taxon>unclassified sequences</taxon>
        <taxon>metagenomes</taxon>
        <taxon>ecological metagenomes</taxon>
    </lineage>
</organism>
<keyword evidence="6" id="KW-0067">ATP-binding</keyword>
<dbReference type="GO" id="GO:0004385">
    <property type="term" value="F:GMP kinase activity"/>
    <property type="evidence" value="ECO:0007669"/>
    <property type="project" value="UniProtKB-EC"/>
</dbReference>
<protein>
    <recommendedName>
        <fullName evidence="2">guanylate kinase</fullName>
        <ecNumber evidence="2">2.7.4.8</ecNumber>
    </recommendedName>
</protein>
<gene>
    <name evidence="8" type="ORF">METZ01_LOCUS27668</name>
</gene>
<dbReference type="PROSITE" id="PS50052">
    <property type="entry name" value="GUANYLATE_KINASE_2"/>
    <property type="match status" value="1"/>
</dbReference>
<dbReference type="SMART" id="SM00072">
    <property type="entry name" value="GuKc"/>
    <property type="match status" value="1"/>
</dbReference>
<dbReference type="InterPro" id="IPR008144">
    <property type="entry name" value="Guanylate_kin-like_dom"/>
</dbReference>
<dbReference type="Gene3D" id="3.30.63.10">
    <property type="entry name" value="Guanylate Kinase phosphate binding domain"/>
    <property type="match status" value="1"/>
</dbReference>
<dbReference type="CDD" id="cd00071">
    <property type="entry name" value="GMPK"/>
    <property type="match status" value="1"/>
</dbReference>
<evidence type="ECO:0000256" key="3">
    <source>
        <dbReference type="ARBA" id="ARBA00022679"/>
    </source>
</evidence>
<dbReference type="EC" id="2.7.4.8" evidence="2"/>
<keyword evidence="3" id="KW-0808">Transferase</keyword>
<dbReference type="EMBL" id="UINC01001223">
    <property type="protein sequence ID" value="SUZ74814.1"/>
    <property type="molecule type" value="Genomic_DNA"/>
</dbReference>
<keyword evidence="5" id="KW-0418">Kinase</keyword>
<dbReference type="FunFam" id="3.30.63.10:FF:000002">
    <property type="entry name" value="Guanylate kinase 1"/>
    <property type="match status" value="1"/>
</dbReference>
<evidence type="ECO:0000313" key="8">
    <source>
        <dbReference type="EMBL" id="SUZ74814.1"/>
    </source>
</evidence>
<dbReference type="Pfam" id="PF00625">
    <property type="entry name" value="Guanylate_kin"/>
    <property type="match status" value="1"/>
</dbReference>
<accession>A0A381Q7H3</accession>
<keyword evidence="4" id="KW-0547">Nucleotide-binding</keyword>
<proteinExistence type="inferred from homology"/>
<name>A0A381Q7H3_9ZZZZ</name>
<feature type="non-terminal residue" evidence="8">
    <location>
        <position position="1"/>
    </location>
</feature>
<dbReference type="SUPFAM" id="SSF52540">
    <property type="entry name" value="P-loop containing nucleoside triphosphate hydrolases"/>
    <property type="match status" value="1"/>
</dbReference>
<dbReference type="InterPro" id="IPR027417">
    <property type="entry name" value="P-loop_NTPase"/>
</dbReference>
<dbReference type="GO" id="GO:0005829">
    <property type="term" value="C:cytosol"/>
    <property type="evidence" value="ECO:0007669"/>
    <property type="project" value="TreeGrafter"/>
</dbReference>
<evidence type="ECO:0000256" key="6">
    <source>
        <dbReference type="ARBA" id="ARBA00022840"/>
    </source>
</evidence>
<dbReference type="InterPro" id="IPR008145">
    <property type="entry name" value="GK/Ca_channel_bsu"/>
</dbReference>
<comment type="similarity">
    <text evidence="1">Belongs to the guanylate kinase family.</text>
</comment>
<evidence type="ECO:0000256" key="4">
    <source>
        <dbReference type="ARBA" id="ARBA00022741"/>
    </source>
</evidence>
<dbReference type="PANTHER" id="PTHR23117">
    <property type="entry name" value="GUANYLATE KINASE-RELATED"/>
    <property type="match status" value="1"/>
</dbReference>
<dbReference type="PANTHER" id="PTHR23117:SF13">
    <property type="entry name" value="GUANYLATE KINASE"/>
    <property type="match status" value="1"/>
</dbReference>
<dbReference type="PROSITE" id="PS00856">
    <property type="entry name" value="GUANYLATE_KINASE_1"/>
    <property type="match status" value="1"/>
</dbReference>